<feature type="domain" description="TcmA/NAT10 helicase" evidence="7">
    <location>
        <begin position="248"/>
        <end position="448"/>
    </location>
</feature>
<accession>A0A0H5BL09</accession>
<feature type="transmembrane region" description="Helical" evidence="6">
    <location>
        <begin position="686"/>
        <end position="712"/>
    </location>
</feature>
<protein>
    <recommendedName>
        <fullName evidence="7">TcmA/NAT10 helicase domain-containing protein</fullName>
    </recommendedName>
</protein>
<dbReference type="InterPro" id="IPR007807">
    <property type="entry name" value="TcmA/NAT10_helicase"/>
</dbReference>
<organism evidence="8">
    <name type="scientific">Lotharella vacuolata</name>
    <dbReference type="NCBI Taxonomy" id="74820"/>
    <lineage>
        <taxon>Eukaryota</taxon>
        <taxon>Sar</taxon>
        <taxon>Rhizaria</taxon>
        <taxon>Cercozoa</taxon>
        <taxon>Chlorarachniophyceae</taxon>
        <taxon>Lotharella</taxon>
    </lineage>
</organism>
<evidence type="ECO:0000256" key="4">
    <source>
        <dbReference type="ARBA" id="ARBA00022840"/>
    </source>
</evidence>
<sequence length="828" mass="99962">MRKILISKVILVKKIFFNLKKNNRIIILLLFIDYIDILLNISYIIMLLSNNKMLKIIFTFFSVNFFKKKKINYLYNITNWNILELLNIKYIYVDEIKLISGNNYDISIFPVSMFLKSFSVYELLYNTVGGGVVLGIIPRKFFNNKIFQKTSINYKNQLFFQIIFSLIKYCQSLILFKNFYFFKDENNFYKSYQLPFTLNNIIFSIDFFFKKFKIVGKIFKKCKSFDQVKTIIILIDNSIRRRNCFLFINSIKGRGKSALLGFFIGIGIYFGLKYILVSSKMNSNFFVISHFLFFALKLIGFKENRDFIVTFQKLLYNSNFNFIFNNISVKKIEFRRRSKSLRSKNIDLIIIDDEKLDFILENISCIKDNKIFLSFSFNTFNFYEYLFSYKIHLFLNRKFVDIIFINKSNKNKNKFKRVVLKIPISLKISFNSYNKDDKIEKWLIKYIFFNYHIYYDGIIKIFKNIFKLSIFFIRKTFMLNFFSKINIFLRNLGSLFYNNQIRNNKIIIFEMLKKNTFFYLLSTSKNFFSRDISSFITGFLFLYNSEKLSKIFKKNTFIYNYDIFYTLLMKIIEIKNIVIHPKLQNLGYGSKLLSIYDNLKYSYINRVSYGYFKADFLHTFVSVSFFLKLKYYCFWFKNGFKPVNLLILSVKNHEIIKITMLKIKNYNKSIIKKIINDYFLDFDDRLLFLVVMGIYYLSPMNFITIKLSIINLYKTFYSIKTNKINNFSIQLFNFLDLIKIFSFFKGNIQLCLIRELFMKLSFFFFNSVNFYIMSFSELLIVYLFGIQKKTLIYIKEYLKISYYRCYNLIKKAYLKIVFRLIENFLFTY</sequence>
<feature type="transmembrane region" description="Helical" evidence="6">
    <location>
        <begin position="158"/>
        <end position="180"/>
    </location>
</feature>
<keyword evidence="4" id="KW-0067">ATP-binding</keyword>
<dbReference type="PANTHER" id="PTHR10925">
    <property type="entry name" value="N-ACETYLTRANSFERASE 10"/>
    <property type="match status" value="1"/>
</dbReference>
<keyword evidence="2" id="KW-0808">Transferase</keyword>
<keyword evidence="6" id="KW-0472">Membrane</keyword>
<evidence type="ECO:0000256" key="3">
    <source>
        <dbReference type="ARBA" id="ARBA00022741"/>
    </source>
</evidence>
<dbReference type="GO" id="GO:1904812">
    <property type="term" value="P:rRNA acetylation involved in maturation of SSU-rRNA"/>
    <property type="evidence" value="ECO:0007669"/>
    <property type="project" value="TreeGrafter"/>
</dbReference>
<evidence type="ECO:0000256" key="2">
    <source>
        <dbReference type="ARBA" id="ARBA00022679"/>
    </source>
</evidence>
<dbReference type="EMBL" id="AB996599">
    <property type="protein sequence ID" value="BAS01507.1"/>
    <property type="molecule type" value="Genomic_DNA"/>
</dbReference>
<keyword evidence="5" id="KW-0012">Acyltransferase</keyword>
<name>A0A0H5BL09_9EUKA</name>
<evidence type="ECO:0000256" key="6">
    <source>
        <dbReference type="SAM" id="Phobius"/>
    </source>
</evidence>
<feature type="transmembrane region" description="Helical" evidence="6">
    <location>
        <begin position="724"/>
        <end position="744"/>
    </location>
</feature>
<keyword evidence="3" id="KW-0547">Nucleotide-binding</keyword>
<dbReference type="GO" id="GO:0030686">
    <property type="term" value="C:90S preribosome"/>
    <property type="evidence" value="ECO:0007669"/>
    <property type="project" value="TreeGrafter"/>
</dbReference>
<feature type="transmembrane region" description="Helical" evidence="6">
    <location>
        <begin position="764"/>
        <end position="785"/>
    </location>
</feature>
<dbReference type="InterPro" id="IPR032672">
    <property type="entry name" value="TmcA/NAT10/Kre33"/>
</dbReference>
<dbReference type="AlphaFoldDB" id="A0A0H5BL09"/>
<dbReference type="GO" id="GO:1990883">
    <property type="term" value="F:18S rRNA cytidine N-acetyltransferase activity"/>
    <property type="evidence" value="ECO:0007669"/>
    <property type="project" value="TreeGrafter"/>
</dbReference>
<evidence type="ECO:0000313" key="8">
    <source>
        <dbReference type="EMBL" id="BAS01507.1"/>
    </source>
</evidence>
<feature type="transmembrane region" description="Helical" evidence="6">
    <location>
        <begin position="258"/>
        <end position="277"/>
    </location>
</feature>
<feature type="transmembrane region" description="Helical" evidence="6">
    <location>
        <begin position="25"/>
        <end position="45"/>
    </location>
</feature>
<dbReference type="GO" id="GO:0005730">
    <property type="term" value="C:nucleolus"/>
    <property type="evidence" value="ECO:0007669"/>
    <property type="project" value="TreeGrafter"/>
</dbReference>
<dbReference type="PANTHER" id="PTHR10925:SF5">
    <property type="entry name" value="RNA CYTIDINE ACETYLTRANSFERASE"/>
    <property type="match status" value="1"/>
</dbReference>
<reference evidence="8" key="1">
    <citation type="journal article" date="2015" name="Genome Biol. Evol.">
        <title>Nucleomorph Genome Sequences of Two Chlorarachniophytes, Amorphochlora amoebiformis and Lotharella vacuolata.</title>
        <authorList>
            <person name="Suzuki S."/>
            <person name="Shirato S."/>
            <person name="Hirakawa Y."/>
            <person name="Ishida K."/>
        </authorList>
    </citation>
    <scope>NUCLEOTIDE SEQUENCE</scope>
    <source>
        <strain evidence="8">CCMP240</strain>
    </source>
</reference>
<feature type="transmembrane region" description="Helical" evidence="6">
    <location>
        <begin position="118"/>
        <end position="137"/>
    </location>
</feature>
<dbReference type="Pfam" id="PF05127">
    <property type="entry name" value="NAT10_TcmA_helicase"/>
    <property type="match status" value="1"/>
</dbReference>
<evidence type="ECO:0000256" key="5">
    <source>
        <dbReference type="ARBA" id="ARBA00023315"/>
    </source>
</evidence>
<dbReference type="GO" id="GO:0000049">
    <property type="term" value="F:tRNA binding"/>
    <property type="evidence" value="ECO:0007669"/>
    <property type="project" value="TreeGrafter"/>
</dbReference>
<keyword evidence="6" id="KW-0812">Transmembrane</keyword>
<dbReference type="GO" id="GO:0005524">
    <property type="term" value="F:ATP binding"/>
    <property type="evidence" value="ECO:0007669"/>
    <property type="project" value="UniProtKB-KW"/>
</dbReference>
<evidence type="ECO:0000256" key="1">
    <source>
        <dbReference type="ARBA" id="ARBA00004123"/>
    </source>
</evidence>
<evidence type="ECO:0000259" key="7">
    <source>
        <dbReference type="Pfam" id="PF05127"/>
    </source>
</evidence>
<feature type="transmembrane region" description="Helical" evidence="6">
    <location>
        <begin position="283"/>
        <end position="301"/>
    </location>
</feature>
<geneLocation type="nucleomorph" evidence="8"/>
<keyword evidence="6" id="KW-1133">Transmembrane helix</keyword>
<comment type="subcellular location">
    <subcellularLocation>
        <location evidence="1">Nucleus</location>
    </subcellularLocation>
</comment>
<dbReference type="Gene3D" id="3.40.630.30">
    <property type="match status" value="1"/>
</dbReference>
<proteinExistence type="predicted"/>
<keyword evidence="8" id="KW-0542">Nucleomorph</keyword>